<dbReference type="EMBL" id="JBJUIK010000007">
    <property type="protein sequence ID" value="KAL3522916.1"/>
    <property type="molecule type" value="Genomic_DNA"/>
</dbReference>
<reference evidence="3 4" key="1">
    <citation type="submission" date="2024-11" db="EMBL/GenBank/DDBJ databases">
        <title>A near-complete genome assembly of Cinchona calisaya.</title>
        <authorList>
            <person name="Lian D.C."/>
            <person name="Zhao X.W."/>
            <person name="Wei L."/>
        </authorList>
    </citation>
    <scope>NUCLEOTIDE SEQUENCE [LARGE SCALE GENOMIC DNA]</scope>
    <source>
        <tissue evidence="3">Nenye</tissue>
    </source>
</reference>
<evidence type="ECO:0000259" key="1">
    <source>
        <dbReference type="Pfam" id="PF03108"/>
    </source>
</evidence>
<dbReference type="AlphaFoldDB" id="A0ABD2ZTZ3"/>
<organism evidence="3 4">
    <name type="scientific">Cinchona calisaya</name>
    <dbReference type="NCBI Taxonomy" id="153742"/>
    <lineage>
        <taxon>Eukaryota</taxon>
        <taxon>Viridiplantae</taxon>
        <taxon>Streptophyta</taxon>
        <taxon>Embryophyta</taxon>
        <taxon>Tracheophyta</taxon>
        <taxon>Spermatophyta</taxon>
        <taxon>Magnoliopsida</taxon>
        <taxon>eudicotyledons</taxon>
        <taxon>Gunneridae</taxon>
        <taxon>Pentapetalae</taxon>
        <taxon>asterids</taxon>
        <taxon>lamiids</taxon>
        <taxon>Gentianales</taxon>
        <taxon>Rubiaceae</taxon>
        <taxon>Cinchonoideae</taxon>
        <taxon>Cinchoneae</taxon>
        <taxon>Cinchona</taxon>
    </lineage>
</organism>
<comment type="caution">
    <text evidence="3">The sequence shown here is derived from an EMBL/GenBank/DDBJ whole genome shotgun (WGS) entry which is preliminary data.</text>
</comment>
<sequence length="354" mass="41112">MFIDFWSVLVHSDSTFISIKLNHGGYFVGLSKRLYMEGEVDYFDFIDPGMLTVDELKDIARRIKYAEPIRLYYVVPGSNLEDGYEYGNSTDYASVSEHRSICSSSDEDITGGKKEKFIEFNVDTDMEDSQFIVEMLFADNNEFKRAIWAHGIKERRNFQFKKDDLVRVRAKYCPEDCKCVCHARKVKNEETFQIRTYFGEHTYSKVWSNKLCNSNVVSDCQGLRAKKKALMKVTRQVAEQYAFLERYIVELLRSNPNSTVLLKTDDHEIYRFQIMYVCFETCKKGYTKGCRKLICVDGCHLKAPGRGQLLTAIGIDPSNSFYLVNYAAVEVKNKDSWSWFLKLVIDDIHIEDSK</sequence>
<protein>
    <recommendedName>
        <fullName evidence="5">Transposase MuDR plant domain-containing protein</fullName>
    </recommendedName>
</protein>
<evidence type="ECO:0000259" key="2">
    <source>
        <dbReference type="Pfam" id="PF26130"/>
    </source>
</evidence>
<dbReference type="InterPro" id="IPR004332">
    <property type="entry name" value="Transposase_MuDR"/>
</dbReference>
<name>A0ABD2ZTZ3_9GENT</name>
<gene>
    <name evidence="3" type="ORF">ACH5RR_015750</name>
</gene>
<proteinExistence type="predicted"/>
<accession>A0ABD2ZTZ3</accession>
<dbReference type="Pfam" id="PF03108">
    <property type="entry name" value="DBD_Tnp_Mut"/>
    <property type="match status" value="1"/>
</dbReference>
<dbReference type="Pfam" id="PF26130">
    <property type="entry name" value="PB1-like"/>
    <property type="match status" value="1"/>
</dbReference>
<keyword evidence="4" id="KW-1185">Reference proteome</keyword>
<feature type="domain" description="Transposase MuDR plant" evidence="1">
    <location>
        <begin position="135"/>
        <end position="194"/>
    </location>
</feature>
<dbReference type="InterPro" id="IPR058594">
    <property type="entry name" value="PB1-like_dom_pln"/>
</dbReference>
<evidence type="ECO:0008006" key="5">
    <source>
        <dbReference type="Google" id="ProtNLM"/>
    </source>
</evidence>
<dbReference type="Proteomes" id="UP001630127">
    <property type="component" value="Unassembled WGS sequence"/>
</dbReference>
<feature type="domain" description="PB1-like" evidence="2">
    <location>
        <begin position="15"/>
        <end position="82"/>
    </location>
</feature>
<dbReference type="PANTHER" id="PTHR31973">
    <property type="entry name" value="POLYPROTEIN, PUTATIVE-RELATED"/>
    <property type="match status" value="1"/>
</dbReference>
<dbReference type="PANTHER" id="PTHR31973:SF191">
    <property type="entry name" value="OS05G0489400 PROTEIN"/>
    <property type="match status" value="1"/>
</dbReference>
<evidence type="ECO:0000313" key="4">
    <source>
        <dbReference type="Proteomes" id="UP001630127"/>
    </source>
</evidence>
<evidence type="ECO:0000313" key="3">
    <source>
        <dbReference type="EMBL" id="KAL3522916.1"/>
    </source>
</evidence>